<dbReference type="EMBL" id="KQ964478">
    <property type="protein sequence ID" value="KXN71302.1"/>
    <property type="molecule type" value="Genomic_DNA"/>
</dbReference>
<name>A0A137P8J6_CONC2</name>
<sequence length="583" mass="68241">MFANKLNFLDFLLPGEHIIEEFNEVVLKNQLLTIYWTNIRLCWIFAVTAEMGFINHNQIKAQFTSKAQSRAIVGSKVSQRSLHKINLVPVLKIDYLKTNFSPVTSLGFFFEYYETRDKLSKLITPIIEKKNVAEKDTTSLKSLKDLDYKPEVSNLNIDKQFREISPNEIGMRKELLSKNAELADLHKDLVISGFIPEEEFWRNYISQLDSQLIKLKQLKAQYFKWININIKTIENQEHEYTLTPEIIHSIFLQHPIVKKAYDKNVPRYLNKESFWKRYFGSRYFHQNSNTSQDIQPGTDKLFDKLLEREKAENQPIVPNFSHEMICRLINLEATSYDRSSIENCQNFVKISDLNSKPLSIIRKLNRTSNSRLKNAKRKRDEKEEFTIKKHYMEAVFIDDLTVEEPVFEDIPLIIKNNYQYSKNYQPSGNEIRIRNEITNKFLNSNSKDFSSPINKSWDPKANSKTFDSLSKFIKNKDSKALKYIKASQLPKALSHTSEEFKDISELIENFWSIYNSPPMPVRSHKLESIINEIKSKDIPLRKKVENMIGTNRSNKALIKYPAPIFNSVTKALKAYSIYKINNP</sequence>
<feature type="domain" description="BSD" evidence="1">
    <location>
        <begin position="234"/>
        <end position="286"/>
    </location>
</feature>
<evidence type="ECO:0000313" key="3">
    <source>
        <dbReference type="Proteomes" id="UP000070444"/>
    </source>
</evidence>
<gene>
    <name evidence="2" type="ORF">CONCODRAFT_170005</name>
</gene>
<feature type="domain" description="BSD" evidence="1">
    <location>
        <begin position="151"/>
        <end position="212"/>
    </location>
</feature>
<dbReference type="InterPro" id="IPR035925">
    <property type="entry name" value="BSD_dom_sf"/>
</dbReference>
<dbReference type="InterPro" id="IPR005607">
    <property type="entry name" value="BSD_dom"/>
</dbReference>
<dbReference type="STRING" id="796925.A0A137P8J6"/>
<evidence type="ECO:0000259" key="1">
    <source>
        <dbReference type="PROSITE" id="PS50858"/>
    </source>
</evidence>
<dbReference type="Proteomes" id="UP000070444">
    <property type="component" value="Unassembled WGS sequence"/>
</dbReference>
<evidence type="ECO:0000313" key="2">
    <source>
        <dbReference type="EMBL" id="KXN71302.1"/>
    </source>
</evidence>
<dbReference type="SMART" id="SM00751">
    <property type="entry name" value="BSD"/>
    <property type="match status" value="2"/>
</dbReference>
<accession>A0A137P8J6</accession>
<dbReference type="OrthoDB" id="360521at2759"/>
<dbReference type="Pfam" id="PF03909">
    <property type="entry name" value="BSD"/>
    <property type="match status" value="1"/>
</dbReference>
<dbReference type="OMA" id="FKWININ"/>
<dbReference type="GO" id="GO:0006351">
    <property type="term" value="P:DNA-templated transcription"/>
    <property type="evidence" value="ECO:0007669"/>
    <property type="project" value="InterPro"/>
</dbReference>
<dbReference type="SUPFAM" id="SSF140383">
    <property type="entry name" value="BSD domain-like"/>
    <property type="match status" value="2"/>
</dbReference>
<dbReference type="AlphaFoldDB" id="A0A137P8J6"/>
<dbReference type="GO" id="GO:0006289">
    <property type="term" value="P:nucleotide-excision repair"/>
    <property type="evidence" value="ECO:0007669"/>
    <property type="project" value="InterPro"/>
</dbReference>
<dbReference type="PROSITE" id="PS50858">
    <property type="entry name" value="BSD"/>
    <property type="match status" value="2"/>
</dbReference>
<keyword evidence="3" id="KW-1185">Reference proteome</keyword>
<reference evidence="2 3" key="1">
    <citation type="journal article" date="2015" name="Genome Biol. Evol.">
        <title>Phylogenomic analyses indicate that early fungi evolved digesting cell walls of algal ancestors of land plants.</title>
        <authorList>
            <person name="Chang Y."/>
            <person name="Wang S."/>
            <person name="Sekimoto S."/>
            <person name="Aerts A.L."/>
            <person name="Choi C."/>
            <person name="Clum A."/>
            <person name="LaButti K.M."/>
            <person name="Lindquist E.A."/>
            <person name="Yee Ngan C."/>
            <person name="Ohm R.A."/>
            <person name="Salamov A.A."/>
            <person name="Grigoriev I.V."/>
            <person name="Spatafora J.W."/>
            <person name="Berbee M.L."/>
        </authorList>
    </citation>
    <scope>NUCLEOTIDE SEQUENCE [LARGE SCALE GENOMIC DNA]</scope>
    <source>
        <strain evidence="2 3">NRRL 28638</strain>
    </source>
</reference>
<dbReference type="InterPro" id="IPR027079">
    <property type="entry name" value="Tfb1/GTF2H1"/>
</dbReference>
<dbReference type="PANTHER" id="PTHR12856">
    <property type="entry name" value="TRANSCRIPTION INITIATION FACTOR IIH-RELATED"/>
    <property type="match status" value="1"/>
</dbReference>
<proteinExistence type="predicted"/>
<dbReference type="GO" id="GO:0000439">
    <property type="term" value="C:transcription factor TFIIH core complex"/>
    <property type="evidence" value="ECO:0007669"/>
    <property type="project" value="InterPro"/>
</dbReference>
<protein>
    <recommendedName>
        <fullName evidence="1">BSD domain-containing protein</fullName>
    </recommendedName>
</protein>
<dbReference type="Gene3D" id="6.10.140.1200">
    <property type="match status" value="1"/>
</dbReference>
<organism evidence="2 3">
    <name type="scientific">Conidiobolus coronatus (strain ATCC 28846 / CBS 209.66 / NRRL 28638)</name>
    <name type="common">Delacroixia coronata</name>
    <dbReference type="NCBI Taxonomy" id="796925"/>
    <lineage>
        <taxon>Eukaryota</taxon>
        <taxon>Fungi</taxon>
        <taxon>Fungi incertae sedis</taxon>
        <taxon>Zoopagomycota</taxon>
        <taxon>Entomophthoromycotina</taxon>
        <taxon>Entomophthoromycetes</taxon>
        <taxon>Entomophthorales</taxon>
        <taxon>Ancylistaceae</taxon>
        <taxon>Conidiobolus</taxon>
    </lineage>
</organism>